<accession>A0ACD3AFT1</accession>
<gene>
    <name evidence="1" type="ORF">BDN72DRAFT_275348</name>
</gene>
<evidence type="ECO:0000313" key="2">
    <source>
        <dbReference type="Proteomes" id="UP000308600"/>
    </source>
</evidence>
<reference evidence="1 2" key="1">
    <citation type="journal article" date="2019" name="Nat. Ecol. Evol.">
        <title>Megaphylogeny resolves global patterns of mushroom evolution.</title>
        <authorList>
            <person name="Varga T."/>
            <person name="Krizsan K."/>
            <person name="Foldi C."/>
            <person name="Dima B."/>
            <person name="Sanchez-Garcia M."/>
            <person name="Sanchez-Ramirez S."/>
            <person name="Szollosi G.J."/>
            <person name="Szarkandi J.G."/>
            <person name="Papp V."/>
            <person name="Albert L."/>
            <person name="Andreopoulos W."/>
            <person name="Angelini C."/>
            <person name="Antonin V."/>
            <person name="Barry K.W."/>
            <person name="Bougher N.L."/>
            <person name="Buchanan P."/>
            <person name="Buyck B."/>
            <person name="Bense V."/>
            <person name="Catcheside P."/>
            <person name="Chovatia M."/>
            <person name="Cooper J."/>
            <person name="Damon W."/>
            <person name="Desjardin D."/>
            <person name="Finy P."/>
            <person name="Geml J."/>
            <person name="Haridas S."/>
            <person name="Hughes K."/>
            <person name="Justo A."/>
            <person name="Karasinski D."/>
            <person name="Kautmanova I."/>
            <person name="Kiss B."/>
            <person name="Kocsube S."/>
            <person name="Kotiranta H."/>
            <person name="LaButti K.M."/>
            <person name="Lechner B.E."/>
            <person name="Liimatainen K."/>
            <person name="Lipzen A."/>
            <person name="Lukacs Z."/>
            <person name="Mihaltcheva S."/>
            <person name="Morgado L.N."/>
            <person name="Niskanen T."/>
            <person name="Noordeloos M.E."/>
            <person name="Ohm R.A."/>
            <person name="Ortiz-Santana B."/>
            <person name="Ovrebo C."/>
            <person name="Racz N."/>
            <person name="Riley R."/>
            <person name="Savchenko A."/>
            <person name="Shiryaev A."/>
            <person name="Soop K."/>
            <person name="Spirin V."/>
            <person name="Szebenyi C."/>
            <person name="Tomsovsky M."/>
            <person name="Tulloss R.E."/>
            <person name="Uehling J."/>
            <person name="Grigoriev I.V."/>
            <person name="Vagvolgyi C."/>
            <person name="Papp T."/>
            <person name="Martin F.M."/>
            <person name="Miettinen O."/>
            <person name="Hibbett D.S."/>
            <person name="Nagy L.G."/>
        </authorList>
    </citation>
    <scope>NUCLEOTIDE SEQUENCE [LARGE SCALE GENOMIC DNA]</scope>
    <source>
        <strain evidence="1 2">NL-1719</strain>
    </source>
</reference>
<proteinExistence type="predicted"/>
<dbReference type="EMBL" id="ML208481">
    <property type="protein sequence ID" value="TFK64295.1"/>
    <property type="molecule type" value="Genomic_DNA"/>
</dbReference>
<protein>
    <submittedName>
        <fullName evidence="1">Uncharacterized protein</fullName>
    </submittedName>
</protein>
<keyword evidence="2" id="KW-1185">Reference proteome</keyword>
<organism evidence="1 2">
    <name type="scientific">Pluteus cervinus</name>
    <dbReference type="NCBI Taxonomy" id="181527"/>
    <lineage>
        <taxon>Eukaryota</taxon>
        <taxon>Fungi</taxon>
        <taxon>Dikarya</taxon>
        <taxon>Basidiomycota</taxon>
        <taxon>Agaricomycotina</taxon>
        <taxon>Agaricomycetes</taxon>
        <taxon>Agaricomycetidae</taxon>
        <taxon>Agaricales</taxon>
        <taxon>Pluteineae</taxon>
        <taxon>Pluteaceae</taxon>
        <taxon>Pluteus</taxon>
    </lineage>
</organism>
<sequence>MTELPFLSVTAHKDQREVELNGHPRKSHSRTVSNTSAEARARAENSKMPKLSKEHDARKQEPYPLRPSREERPQTASGIRSTSRHLHRDSSKQPSKLRSGSIVDDRSDNEVGASHAGPDRRCR</sequence>
<name>A0ACD3AFT1_9AGAR</name>
<evidence type="ECO:0000313" key="1">
    <source>
        <dbReference type="EMBL" id="TFK64295.1"/>
    </source>
</evidence>
<dbReference type="Proteomes" id="UP000308600">
    <property type="component" value="Unassembled WGS sequence"/>
</dbReference>